<dbReference type="EMBL" id="CP017686">
    <property type="protein sequence ID" value="AYQ54354.1"/>
    <property type="molecule type" value="Genomic_DNA"/>
</dbReference>
<feature type="region of interest" description="Disordered" evidence="1">
    <location>
        <begin position="198"/>
        <end position="255"/>
    </location>
</feature>
<name>A0A3G3IFM0_9ARCH</name>
<protein>
    <submittedName>
        <fullName evidence="2">Glycerol dehydrogenase</fullName>
    </submittedName>
</protein>
<dbReference type="AlphaFoldDB" id="A0A3G3IFM0"/>
<feature type="compositionally biased region" description="Acidic residues" evidence="1">
    <location>
        <begin position="203"/>
        <end position="213"/>
    </location>
</feature>
<accession>A0A3G3IFM0</accession>
<evidence type="ECO:0000313" key="3">
    <source>
        <dbReference type="Proteomes" id="UP000273278"/>
    </source>
</evidence>
<feature type="compositionally biased region" description="Basic and acidic residues" evidence="1">
    <location>
        <begin position="238"/>
        <end position="254"/>
    </location>
</feature>
<organism evidence="2 3">
    <name type="scientific">Methanomethylophilus alvi</name>
    <dbReference type="NCBI Taxonomy" id="1291540"/>
    <lineage>
        <taxon>Archaea</taxon>
        <taxon>Methanobacteriati</taxon>
        <taxon>Thermoplasmatota</taxon>
        <taxon>Thermoplasmata</taxon>
        <taxon>Methanomassiliicoccales</taxon>
        <taxon>Methanomethylophilaceae</taxon>
        <taxon>Methanomethylophilus</taxon>
    </lineage>
</organism>
<sequence>MNTASYEIKAEAEKMPSYQLSRLGAMINRVLIAGVLTEKENVGSPEEPLWRGRIQDVASGTVYINIGRYQPEAAAAMVDIEPPCLVAVVGKVKSYTTEDQRTYVSVRPERIIPIDENTQREWLLDTARSTWKRLVDMKTAMGTIDKSVAGLTKEGFSELSAKGISLALEQYGMPDSAMFLKSIQAALRTLLPDKNVDLGLPEDLSENPEEIDLEPQSSGDDSEDKEEIVLELLTELDTEGKGAPRDDLERRAEQEGISSMELEEITNTLMDKGVIYEPNLRYLKRI</sequence>
<dbReference type="Proteomes" id="UP000273278">
    <property type="component" value="Chromosome"/>
</dbReference>
<evidence type="ECO:0000313" key="2">
    <source>
        <dbReference type="EMBL" id="AYQ54354.1"/>
    </source>
</evidence>
<gene>
    <name evidence="2" type="ORF">BKD89_00770</name>
</gene>
<dbReference type="Gene3D" id="1.10.10.10">
    <property type="entry name" value="Winged helix-like DNA-binding domain superfamily/Winged helix DNA-binding domain"/>
    <property type="match status" value="1"/>
</dbReference>
<evidence type="ECO:0000256" key="1">
    <source>
        <dbReference type="SAM" id="MobiDB-lite"/>
    </source>
</evidence>
<reference evidence="2 3" key="1">
    <citation type="submission" date="2016-10" db="EMBL/GenBank/DDBJ databases">
        <title>Complete genome of the TMA-utilizing, human hosted archaeon Methanomethylophilus alvus Gen. nov, sp. nov., strain Mx-05, derived from a pure culture.</title>
        <authorList>
            <person name="Brugere J.-F."/>
            <person name="Ben Hania W."/>
            <person name="Chaudhary P.P."/>
            <person name="Gaci N."/>
            <person name="Borrel G."/>
            <person name="Cao Van Tuat L."/>
            <person name="Fardeau M.-L."/>
            <person name="Harris H.M.B."/>
            <person name="O'Toole P.W."/>
            <person name="Ollivier B."/>
        </authorList>
    </citation>
    <scope>NUCLEOTIDE SEQUENCE [LARGE SCALE GENOMIC DNA]</scope>
    <source>
        <strain evidence="2 3">Mx-05</strain>
    </source>
</reference>
<proteinExistence type="predicted"/>
<dbReference type="InterPro" id="IPR036388">
    <property type="entry name" value="WH-like_DNA-bd_sf"/>
</dbReference>